<proteinExistence type="predicted"/>
<reference evidence="1 2" key="1">
    <citation type="submission" date="2016-05" db="EMBL/GenBank/DDBJ databases">
        <title>Complete Genome and Methylome Analysis of Psychrotrophic Bacterial Isolates from Antarctic Lake Untersee.</title>
        <authorList>
            <person name="Fomenkov A."/>
            <person name="Akimov V.N."/>
            <person name="Vasilyeva L.V."/>
            <person name="Andersen D."/>
            <person name="Vincze T."/>
            <person name="Roberts R.J."/>
        </authorList>
    </citation>
    <scope>NUCLEOTIDE SEQUENCE [LARGE SCALE GENOMIC DNA]</scope>
    <source>
        <strain evidence="1 2">U14-5</strain>
        <plasmid evidence="1 2">unnamed1</plasmid>
    </source>
</reference>
<dbReference type="AlphaFoldDB" id="A0A1L6ZPA4"/>
<keyword evidence="1" id="KW-0614">Plasmid</keyword>
<organism evidence="1 2">
    <name type="scientific">Bacillus safensis</name>
    <dbReference type="NCBI Taxonomy" id="561879"/>
    <lineage>
        <taxon>Bacteria</taxon>
        <taxon>Bacillati</taxon>
        <taxon>Bacillota</taxon>
        <taxon>Bacilli</taxon>
        <taxon>Bacillales</taxon>
        <taxon>Bacillaceae</taxon>
        <taxon>Bacillus</taxon>
    </lineage>
</organism>
<gene>
    <name evidence="1" type="ORF">BSA145_20935</name>
</gene>
<evidence type="ECO:0000313" key="1">
    <source>
        <dbReference type="EMBL" id="APT48332.1"/>
    </source>
</evidence>
<dbReference type="EMBL" id="CP015608">
    <property type="protein sequence ID" value="APT48332.1"/>
    <property type="molecule type" value="Genomic_DNA"/>
</dbReference>
<protein>
    <submittedName>
        <fullName evidence="1">Uncharacterized protein</fullName>
    </submittedName>
</protein>
<accession>A0A1L6ZPA4</accession>
<name>A0A1L6ZPA4_BACIA</name>
<dbReference type="RefSeq" id="WP_075623759.1">
    <property type="nucleotide sequence ID" value="NZ_CP015608.1"/>
</dbReference>
<dbReference type="Proteomes" id="UP000185426">
    <property type="component" value="Plasmid unnamed1"/>
</dbReference>
<geneLocation type="plasmid" evidence="1 2">
    <name>unnamed1</name>
</geneLocation>
<evidence type="ECO:0000313" key="2">
    <source>
        <dbReference type="Proteomes" id="UP000185426"/>
    </source>
</evidence>
<sequence length="59" mass="6782">MVITPHEVTTAYDELESEGFLNPPKMPTITEIQAYQKGYTEGKKIDYLKNTIDDDVEIF</sequence>